<dbReference type="RefSeq" id="WP_103999682.1">
    <property type="nucleotide sequence ID" value="NZ_FNVP01000005.1"/>
</dbReference>
<dbReference type="GO" id="GO:0043565">
    <property type="term" value="F:sequence-specific DNA binding"/>
    <property type="evidence" value="ECO:0007669"/>
    <property type="project" value="TreeGrafter"/>
</dbReference>
<dbReference type="SUPFAM" id="SSF143422">
    <property type="entry name" value="Transposase IS200-like"/>
    <property type="match status" value="1"/>
</dbReference>
<accession>A0A1H5X1N6</accession>
<dbReference type="GO" id="GO:0004803">
    <property type="term" value="F:transposase activity"/>
    <property type="evidence" value="ECO:0007669"/>
    <property type="project" value="InterPro"/>
</dbReference>
<dbReference type="Pfam" id="PF01797">
    <property type="entry name" value="Y1_Tnp"/>
    <property type="match status" value="1"/>
</dbReference>
<dbReference type="InterPro" id="IPR052715">
    <property type="entry name" value="RAYT_transposase"/>
</dbReference>
<protein>
    <submittedName>
        <fullName evidence="2">REP element-mobilizing transposase RayT</fullName>
    </submittedName>
</protein>
<dbReference type="PANTHER" id="PTHR36966:SF1">
    <property type="entry name" value="REP-ASSOCIATED TYROSINE TRANSPOSASE"/>
    <property type="match status" value="1"/>
</dbReference>
<dbReference type="InterPro" id="IPR036515">
    <property type="entry name" value="Transposase_17_sf"/>
</dbReference>
<organism evidence="2 3">
    <name type="scientific">Flavobacterium urumqiense</name>
    <dbReference type="NCBI Taxonomy" id="935224"/>
    <lineage>
        <taxon>Bacteria</taxon>
        <taxon>Pseudomonadati</taxon>
        <taxon>Bacteroidota</taxon>
        <taxon>Flavobacteriia</taxon>
        <taxon>Flavobacteriales</taxon>
        <taxon>Flavobacteriaceae</taxon>
        <taxon>Flavobacterium</taxon>
    </lineage>
</organism>
<dbReference type="GO" id="GO:0006313">
    <property type="term" value="P:DNA transposition"/>
    <property type="evidence" value="ECO:0007669"/>
    <property type="project" value="InterPro"/>
</dbReference>
<evidence type="ECO:0000259" key="1">
    <source>
        <dbReference type="SMART" id="SM01321"/>
    </source>
</evidence>
<name>A0A1H5X1N6_9FLAO</name>
<dbReference type="AlphaFoldDB" id="A0A1H5X1N6"/>
<dbReference type="NCBIfam" id="NF047646">
    <property type="entry name" value="REP_Tyr_transpos"/>
    <property type="match status" value="1"/>
</dbReference>
<dbReference type="EMBL" id="FNVP01000005">
    <property type="protein sequence ID" value="SEG05270.1"/>
    <property type="molecule type" value="Genomic_DNA"/>
</dbReference>
<evidence type="ECO:0000313" key="2">
    <source>
        <dbReference type="EMBL" id="SEG05270.1"/>
    </source>
</evidence>
<proteinExistence type="predicted"/>
<dbReference type="SMART" id="SM01321">
    <property type="entry name" value="Y1_Tnp"/>
    <property type="match status" value="1"/>
</dbReference>
<evidence type="ECO:0000313" key="3">
    <source>
        <dbReference type="Proteomes" id="UP000236737"/>
    </source>
</evidence>
<dbReference type="Proteomes" id="UP000236737">
    <property type="component" value="Unassembled WGS sequence"/>
</dbReference>
<feature type="domain" description="Transposase IS200-like" evidence="1">
    <location>
        <begin position="10"/>
        <end position="148"/>
    </location>
</feature>
<dbReference type="PANTHER" id="PTHR36966">
    <property type="entry name" value="REP-ASSOCIATED TYROSINE TRANSPOSASE"/>
    <property type="match status" value="1"/>
</dbReference>
<keyword evidence="3" id="KW-1185">Reference proteome</keyword>
<dbReference type="InterPro" id="IPR002686">
    <property type="entry name" value="Transposase_17"/>
</dbReference>
<sequence length="184" mass="21968">MFTKYKATTTEDAYFITITTVGWIDVFTRLNQKQIIIQALHYCQNQKGLEIYGYCIMHSHIHLLCKATNGFVLSDVMRDFKKFTSKKIIQTIIEQPESRREWMLDYFKKACAHLKQEQQYKVWQNGYHAEHIFSNNFLKQKMDYIHNNPVKDKIVTLPEDYYFSSARNYAALENELEVILLELY</sequence>
<gene>
    <name evidence="2" type="ORF">SAMN04488130_105136</name>
</gene>
<reference evidence="3" key="1">
    <citation type="submission" date="2016-10" db="EMBL/GenBank/DDBJ databases">
        <authorList>
            <person name="Varghese N."/>
            <person name="Submissions S."/>
        </authorList>
    </citation>
    <scope>NUCLEOTIDE SEQUENCE [LARGE SCALE GENOMIC DNA]</scope>
    <source>
        <strain evidence="3">CGMCC 1.9230</strain>
    </source>
</reference>
<dbReference type="OrthoDB" id="9788881at2"/>
<dbReference type="Gene3D" id="3.30.70.1290">
    <property type="entry name" value="Transposase IS200-like"/>
    <property type="match status" value="1"/>
</dbReference>